<dbReference type="InterPro" id="IPR036291">
    <property type="entry name" value="NAD(P)-bd_dom_sf"/>
</dbReference>
<organism evidence="3">
    <name type="scientific">marine metagenome</name>
    <dbReference type="NCBI Taxonomy" id="408172"/>
    <lineage>
        <taxon>unclassified sequences</taxon>
        <taxon>metagenomes</taxon>
        <taxon>ecological metagenomes</taxon>
    </lineage>
</organism>
<proteinExistence type="predicted"/>
<dbReference type="GO" id="GO:0050661">
    <property type="term" value="F:NADP binding"/>
    <property type="evidence" value="ECO:0007669"/>
    <property type="project" value="InterPro"/>
</dbReference>
<dbReference type="InterPro" id="IPR013328">
    <property type="entry name" value="6PGD_dom2"/>
</dbReference>
<dbReference type="SUPFAM" id="SSF51735">
    <property type="entry name" value="NAD(P)-binding Rossmann-fold domains"/>
    <property type="match status" value="1"/>
</dbReference>
<name>A0A382DRQ1_9ZZZZ</name>
<dbReference type="Pfam" id="PF03446">
    <property type="entry name" value="NAD_binding_2"/>
    <property type="match status" value="1"/>
</dbReference>
<dbReference type="Pfam" id="PF09130">
    <property type="entry name" value="DUF1932"/>
    <property type="match status" value="1"/>
</dbReference>
<gene>
    <name evidence="3" type="ORF">METZ01_LOCUS193275</name>
</gene>
<evidence type="ECO:0000259" key="1">
    <source>
        <dbReference type="Pfam" id="PF03446"/>
    </source>
</evidence>
<dbReference type="PANTHER" id="PTHR43580">
    <property type="entry name" value="OXIDOREDUCTASE GLYR1-RELATED"/>
    <property type="match status" value="1"/>
</dbReference>
<evidence type="ECO:0008006" key="4">
    <source>
        <dbReference type="Google" id="ProtNLM"/>
    </source>
</evidence>
<evidence type="ECO:0000313" key="3">
    <source>
        <dbReference type="EMBL" id="SVB40421.1"/>
    </source>
</evidence>
<protein>
    <recommendedName>
        <fullName evidence="4">6-phosphogluconate dehydrogenase NADP-binding domain-containing protein</fullName>
    </recommendedName>
</protein>
<dbReference type="InterPro" id="IPR008927">
    <property type="entry name" value="6-PGluconate_DH-like_C_sf"/>
</dbReference>
<dbReference type="InterPro" id="IPR051265">
    <property type="entry name" value="HIBADH-related_NP60_sf"/>
</dbReference>
<reference evidence="3" key="1">
    <citation type="submission" date="2018-05" db="EMBL/GenBank/DDBJ databases">
        <authorList>
            <person name="Lanie J.A."/>
            <person name="Ng W.-L."/>
            <person name="Kazmierczak K.M."/>
            <person name="Andrzejewski T.M."/>
            <person name="Davidsen T.M."/>
            <person name="Wayne K.J."/>
            <person name="Tettelin H."/>
            <person name="Glass J.I."/>
            <person name="Rusch D."/>
            <person name="Podicherti R."/>
            <person name="Tsui H.-C.T."/>
            <person name="Winkler M.E."/>
        </authorList>
    </citation>
    <scope>NUCLEOTIDE SEQUENCE</scope>
</reference>
<dbReference type="Gene3D" id="3.40.50.720">
    <property type="entry name" value="NAD(P)-binding Rossmann-like Domain"/>
    <property type="match status" value="1"/>
</dbReference>
<dbReference type="InterPro" id="IPR015814">
    <property type="entry name" value="Pgluconate_DH_NAD-bd_C"/>
</dbReference>
<accession>A0A382DRQ1</accession>
<sequence length="297" mass="32106">MVVKTVAIISPGDMGHSVGSVLRDNGFDVITCLKGRSSRTKDLARRGNFRIVDSMEQLVQSADLVLSILVPSRAKELAEEVSVAMKRSGETCYFVDCNAISPRSARELEHIIDAAGGNFIDGGIIGTAPAKGDTPRFYVSGPDSHVVTELDGKGIIVKSVGSEIGQASGIKMCYAALTKGTNTLQVALLTAAEKMGLTQALREEFKFSQLAQLSSMEKSISRLPANAHRWIGEMEEISATFEDLGVTPYFHMGAAEMYRLLDSTPFASETPETIDKDRTVWETIRAAADLVEDPKSK</sequence>
<dbReference type="AlphaFoldDB" id="A0A382DRQ1"/>
<dbReference type="EMBL" id="UINC01040484">
    <property type="protein sequence ID" value="SVB40421.1"/>
    <property type="molecule type" value="Genomic_DNA"/>
</dbReference>
<evidence type="ECO:0000259" key="2">
    <source>
        <dbReference type="Pfam" id="PF09130"/>
    </source>
</evidence>
<feature type="domain" description="Phosphogluconate dehydrogenase NAD-binding putative C-terminal" evidence="2">
    <location>
        <begin position="192"/>
        <end position="260"/>
    </location>
</feature>
<dbReference type="InterPro" id="IPR006115">
    <property type="entry name" value="6PGDH_NADP-bd"/>
</dbReference>
<dbReference type="Gene3D" id="1.10.1040.10">
    <property type="entry name" value="N-(1-d-carboxylethyl)-l-norvaline Dehydrogenase, domain 2"/>
    <property type="match status" value="1"/>
</dbReference>
<dbReference type="PANTHER" id="PTHR43580:SF2">
    <property type="entry name" value="CYTOKINE-LIKE NUCLEAR FACTOR N-PAC"/>
    <property type="match status" value="1"/>
</dbReference>
<feature type="domain" description="6-phosphogluconate dehydrogenase NADP-binding" evidence="1">
    <location>
        <begin position="6"/>
        <end position="144"/>
    </location>
</feature>
<dbReference type="SUPFAM" id="SSF48179">
    <property type="entry name" value="6-phosphogluconate dehydrogenase C-terminal domain-like"/>
    <property type="match status" value="1"/>
</dbReference>